<evidence type="ECO:0000313" key="1">
    <source>
        <dbReference type="EMBL" id="MCK8782826.1"/>
    </source>
</evidence>
<dbReference type="EMBL" id="JALPRX010000001">
    <property type="protein sequence ID" value="MCK8782826.1"/>
    <property type="molecule type" value="Genomic_DNA"/>
</dbReference>
<name>A0A9X1Y3H0_9PROT</name>
<dbReference type="RefSeq" id="WP_248664945.1">
    <property type="nucleotide sequence ID" value="NZ_JALPRX010000001.1"/>
</dbReference>
<gene>
    <name evidence="1" type="ORF">M0638_00340</name>
</gene>
<keyword evidence="2" id="KW-1185">Reference proteome</keyword>
<proteinExistence type="predicted"/>
<accession>A0A9X1Y3H0</accession>
<sequence length="226" mass="25738">MPKGDPNDLTWRYVTLALDRATRWAKSHDYAWQGRSCYLVSARALEYVIETRRGLVLPGGAPPVPTTNHRDQELAYADHYLHMRGMAGLHGPEARTYLEAQTRTYDNLKRNVVKALGGKGQGLEDRINRGVARVIDSYLRESAEPLSAPNADSEYWAMAGIEDGLVDYRLNPDTDNDPWWMDQYRDTPIAKLRLWLRDLPNRAHRIEEWGAGGLRALPGRLRELAD</sequence>
<comment type="caution">
    <text evidence="1">The sequence shown here is derived from an EMBL/GenBank/DDBJ whole genome shotgun (WGS) entry which is preliminary data.</text>
</comment>
<organism evidence="1 2">
    <name type="scientific">Roseomonas acroporae</name>
    <dbReference type="NCBI Taxonomy" id="2937791"/>
    <lineage>
        <taxon>Bacteria</taxon>
        <taxon>Pseudomonadati</taxon>
        <taxon>Pseudomonadota</taxon>
        <taxon>Alphaproteobacteria</taxon>
        <taxon>Acetobacterales</taxon>
        <taxon>Roseomonadaceae</taxon>
        <taxon>Roseomonas</taxon>
    </lineage>
</organism>
<evidence type="ECO:0000313" key="2">
    <source>
        <dbReference type="Proteomes" id="UP001139516"/>
    </source>
</evidence>
<reference evidence="1" key="1">
    <citation type="submission" date="2022-04" db="EMBL/GenBank/DDBJ databases">
        <title>Roseomonas acroporae sp. nov., isolated from coral Acropora digitifera.</title>
        <authorList>
            <person name="Sun H."/>
        </authorList>
    </citation>
    <scope>NUCLEOTIDE SEQUENCE</scope>
    <source>
        <strain evidence="1">NAR14</strain>
    </source>
</reference>
<dbReference type="AlphaFoldDB" id="A0A9X1Y3H0"/>
<dbReference type="Proteomes" id="UP001139516">
    <property type="component" value="Unassembled WGS sequence"/>
</dbReference>
<protein>
    <submittedName>
        <fullName evidence="1">Uncharacterized protein</fullName>
    </submittedName>
</protein>